<evidence type="ECO:0000313" key="3">
    <source>
        <dbReference type="Proteomes" id="UP000248314"/>
    </source>
</evidence>
<dbReference type="Pfam" id="PF11325">
    <property type="entry name" value="DUF3127"/>
    <property type="match status" value="1"/>
</dbReference>
<dbReference type="InterPro" id="IPR021474">
    <property type="entry name" value="DUF3127"/>
</dbReference>
<dbReference type="SUPFAM" id="SSF50249">
    <property type="entry name" value="Nucleic acid-binding proteins"/>
    <property type="match status" value="1"/>
</dbReference>
<feature type="region of interest" description="Disordered" evidence="1">
    <location>
        <begin position="106"/>
        <end position="140"/>
    </location>
</feature>
<dbReference type="EMBL" id="QJJX01000005">
    <property type="protein sequence ID" value="PXX23647.1"/>
    <property type="molecule type" value="Genomic_DNA"/>
</dbReference>
<name>A0A318I851_9BACT</name>
<comment type="caution">
    <text evidence="2">The sequence shown here is derived from an EMBL/GenBank/DDBJ whole genome shotgun (WGS) entry which is preliminary data.</text>
</comment>
<dbReference type="AlphaFoldDB" id="A0A318I851"/>
<evidence type="ECO:0000256" key="1">
    <source>
        <dbReference type="SAM" id="MobiDB-lite"/>
    </source>
</evidence>
<evidence type="ECO:0000313" key="2">
    <source>
        <dbReference type="EMBL" id="PXX23647.1"/>
    </source>
</evidence>
<keyword evidence="3" id="KW-1185">Reference proteome</keyword>
<reference evidence="2 3" key="1">
    <citation type="submission" date="2018-05" db="EMBL/GenBank/DDBJ databases">
        <title>Genomic Encyclopedia of Type Strains, Phase I: the one thousand microbial genomes (KMG-I) project.</title>
        <authorList>
            <person name="Kyrpides N."/>
        </authorList>
    </citation>
    <scope>NUCLEOTIDE SEQUENCE [LARGE SCALE GENOMIC DNA]</scope>
    <source>
        <strain evidence="2 3">DSM 15611</strain>
    </source>
</reference>
<organism evidence="2 3">
    <name type="scientific">Hoylesella shahii DSM 15611 = JCM 12083</name>
    <dbReference type="NCBI Taxonomy" id="1122991"/>
    <lineage>
        <taxon>Bacteria</taxon>
        <taxon>Pseudomonadati</taxon>
        <taxon>Bacteroidota</taxon>
        <taxon>Bacteroidia</taxon>
        <taxon>Bacteroidales</taxon>
        <taxon>Prevotellaceae</taxon>
        <taxon>Hoylesella</taxon>
    </lineage>
</organism>
<gene>
    <name evidence="2" type="ORF">EJ73_00636</name>
</gene>
<dbReference type="STRING" id="1122991.GCA_000613445_01289"/>
<dbReference type="InterPro" id="IPR012340">
    <property type="entry name" value="NA-bd_OB-fold"/>
</dbReference>
<protein>
    <submittedName>
        <fullName evidence="2">Uncharacterized protein DUF3127</fullName>
    </submittedName>
</protein>
<proteinExistence type="predicted"/>
<dbReference type="OrthoDB" id="598142at2"/>
<dbReference type="RefSeq" id="WP_025816429.1">
    <property type="nucleotide sequence ID" value="NZ_BAIZ01000025.1"/>
</dbReference>
<dbReference type="Proteomes" id="UP000248314">
    <property type="component" value="Unassembled WGS sequence"/>
</dbReference>
<accession>A0A318I851</accession>
<sequence length="140" mass="15597">MVNKQTGRVLAIGQTQSIALKDGKTLLKRELLLDCTRFDPYTGVRDTFENTPLFEFSGDKGVAMLDGIQVGQVVSVTFDLQGTRYEKDGQTKYFTRVRPYAIEDVKAKTQQQSVQQPAPQPTPQYVAPQAAPQNNSNLPF</sequence>
<feature type="compositionally biased region" description="Low complexity" evidence="1">
    <location>
        <begin position="109"/>
        <end position="133"/>
    </location>
</feature>